<protein>
    <submittedName>
        <fullName evidence="2">Uncharacterized protein</fullName>
    </submittedName>
</protein>
<feature type="compositionally biased region" description="Polar residues" evidence="1">
    <location>
        <begin position="40"/>
        <end position="53"/>
    </location>
</feature>
<dbReference type="GeneID" id="87891278"/>
<dbReference type="EMBL" id="JAFFGZ010000002">
    <property type="protein sequence ID" value="KAK4647146.1"/>
    <property type="molecule type" value="Genomic_DNA"/>
</dbReference>
<comment type="caution">
    <text evidence="2">The sequence shown here is derived from an EMBL/GenBank/DDBJ whole genome shotgun (WGS) entry which is preliminary data.</text>
</comment>
<organism evidence="2 3">
    <name type="scientific">Podospora bellae-mahoneyi</name>
    <dbReference type="NCBI Taxonomy" id="2093777"/>
    <lineage>
        <taxon>Eukaryota</taxon>
        <taxon>Fungi</taxon>
        <taxon>Dikarya</taxon>
        <taxon>Ascomycota</taxon>
        <taxon>Pezizomycotina</taxon>
        <taxon>Sordariomycetes</taxon>
        <taxon>Sordariomycetidae</taxon>
        <taxon>Sordariales</taxon>
        <taxon>Podosporaceae</taxon>
        <taxon>Podospora</taxon>
    </lineage>
</organism>
<evidence type="ECO:0000313" key="3">
    <source>
        <dbReference type="Proteomes" id="UP001322138"/>
    </source>
</evidence>
<evidence type="ECO:0000313" key="2">
    <source>
        <dbReference type="EMBL" id="KAK4647146.1"/>
    </source>
</evidence>
<dbReference type="Proteomes" id="UP001322138">
    <property type="component" value="Unassembled WGS sequence"/>
</dbReference>
<feature type="region of interest" description="Disordered" evidence="1">
    <location>
        <begin position="36"/>
        <end position="55"/>
    </location>
</feature>
<name>A0ABR0FT54_9PEZI</name>
<evidence type="ECO:0000256" key="1">
    <source>
        <dbReference type="SAM" id="MobiDB-lite"/>
    </source>
</evidence>
<accession>A0ABR0FT54</accession>
<reference evidence="2 3" key="1">
    <citation type="journal article" date="2023" name="bioRxiv">
        <title>High-quality genome assemblies of four members of thePodospora anserinaspecies complex.</title>
        <authorList>
            <person name="Ament-Velasquez S.L."/>
            <person name="Vogan A.A."/>
            <person name="Wallerman O."/>
            <person name="Hartmann F."/>
            <person name="Gautier V."/>
            <person name="Silar P."/>
            <person name="Giraud T."/>
            <person name="Johannesson H."/>
        </authorList>
    </citation>
    <scope>NUCLEOTIDE SEQUENCE [LARGE SCALE GENOMIC DNA]</scope>
    <source>
        <strain evidence="2 3">CBS 112042</strain>
    </source>
</reference>
<gene>
    <name evidence="2" type="ORF">QC761_0026290</name>
</gene>
<dbReference type="RefSeq" id="XP_062736122.1">
    <property type="nucleotide sequence ID" value="XM_062872172.1"/>
</dbReference>
<proteinExistence type="predicted"/>
<keyword evidence="3" id="KW-1185">Reference proteome</keyword>
<sequence>MVLSVLPAGSNAARKEKPRAQINEIGSLLASLRVLGPTPTRANTGKSRENNVSWGRKAMRDKLEANYQFLTSRKLLSETSRVQIRSSYFSPVLSRRNGTYILES</sequence>